<organism evidence="1 2">
    <name type="scientific">Salipiger aestuarii</name>
    <dbReference type="NCBI Taxonomy" id="568098"/>
    <lineage>
        <taxon>Bacteria</taxon>
        <taxon>Pseudomonadati</taxon>
        <taxon>Pseudomonadota</taxon>
        <taxon>Alphaproteobacteria</taxon>
        <taxon>Rhodobacterales</taxon>
        <taxon>Roseobacteraceae</taxon>
        <taxon>Salipiger</taxon>
    </lineage>
</organism>
<keyword evidence="2" id="KW-1185">Reference proteome</keyword>
<accession>A0A327Y2H0</accession>
<evidence type="ECO:0000313" key="1">
    <source>
        <dbReference type="EMBL" id="RAK13935.1"/>
    </source>
</evidence>
<protein>
    <submittedName>
        <fullName evidence="1">Uncharacterized protein</fullName>
    </submittedName>
</protein>
<comment type="caution">
    <text evidence="1">The sequence shown here is derived from an EMBL/GenBank/DDBJ whole genome shotgun (WGS) entry which is preliminary data.</text>
</comment>
<dbReference type="EMBL" id="QLMG01000032">
    <property type="protein sequence ID" value="RAK13935.1"/>
    <property type="molecule type" value="Genomic_DNA"/>
</dbReference>
<reference evidence="1 2" key="1">
    <citation type="submission" date="2018-06" db="EMBL/GenBank/DDBJ databases">
        <title>Genomic Encyclopedia of Archaeal and Bacterial Type Strains, Phase II (KMG-II): from individual species to whole genera.</title>
        <authorList>
            <person name="Goeker M."/>
        </authorList>
    </citation>
    <scope>NUCLEOTIDE SEQUENCE [LARGE SCALE GENOMIC DNA]</scope>
    <source>
        <strain evidence="1 2">DSM 22011</strain>
    </source>
</reference>
<dbReference type="AlphaFoldDB" id="A0A327Y2H0"/>
<gene>
    <name evidence="1" type="ORF">ATI53_103229</name>
</gene>
<evidence type="ECO:0000313" key="2">
    <source>
        <dbReference type="Proteomes" id="UP000249165"/>
    </source>
</evidence>
<sequence>MRLSRIFAGLAAVLCLGGCFFETESALRKDLSETLYLRDALYFRDRLGCTAALYSLYSRYPKAGVLRVGDMYGALYMLEQGKPVAFTMKLSPNDISMQVRDHERRSGLGIVTAGAAGVAMCLDEDMQALLYDAMFSPDTLTIFDPNTKLLTLVDWPNKRAWALRAMD</sequence>
<proteinExistence type="predicted"/>
<dbReference type="Proteomes" id="UP000249165">
    <property type="component" value="Unassembled WGS sequence"/>
</dbReference>
<name>A0A327Y2H0_9RHOB</name>
<dbReference type="OrthoDB" id="7874503at2"/>
<dbReference type="RefSeq" id="WP_009507257.1">
    <property type="nucleotide sequence ID" value="NZ_LIGK01000032.1"/>
</dbReference>